<evidence type="ECO:0000313" key="2">
    <source>
        <dbReference type="EMBL" id="KYK56368.1"/>
    </source>
</evidence>
<feature type="compositionally biased region" description="Pro residues" evidence="1">
    <location>
        <begin position="197"/>
        <end position="210"/>
    </location>
</feature>
<comment type="caution">
    <text evidence="2">The sequence shown here is derived from an EMBL/GenBank/DDBJ whole genome shotgun (WGS) entry which is preliminary data.</text>
</comment>
<dbReference type="RefSeq" id="XP_040655720.1">
    <property type="nucleotide sequence ID" value="XM_040800687.1"/>
</dbReference>
<sequence length="273" mass="27580">MADATAQAAAAKGMALAPRRPGPVTRRPSSDRSRLDRDGLILAALPPGQPAAEAKAGAFPLPVCAPAPAGHQPGKPERERENHGGIPERALLGPKPVEVQSLPQTPLDGSTPAGGTPRPELKIDEEPPPADSHQVIPGLFEPAPPPAPPGRDDAGSVNGEVVDTLGPGKPSTLADPAIGDKRKLNDASLADDGAEPSPKPAVAPAPAPADPDPDTPTDKKAKMDDGAVDDANDSAPAPNAVPGNGGRPKKDKTAPPPVGRTARKTRSQGPAEA</sequence>
<feature type="compositionally biased region" description="Low complexity" evidence="1">
    <location>
        <begin position="1"/>
        <end position="17"/>
    </location>
</feature>
<feature type="compositionally biased region" description="Basic and acidic residues" evidence="1">
    <location>
        <begin position="28"/>
        <end position="39"/>
    </location>
</feature>
<name>A0A151GGY7_DRECN</name>
<proteinExistence type="predicted"/>
<dbReference type="EMBL" id="LAYC01000002">
    <property type="protein sequence ID" value="KYK56368.1"/>
    <property type="molecule type" value="Genomic_DNA"/>
</dbReference>
<reference evidence="2 3" key="1">
    <citation type="journal article" date="2016" name="Sci. Rep.">
        <title>Insights into Adaptations to a Near-Obligate Nematode Endoparasitic Lifestyle from the Finished Genome of Drechmeria coniospora.</title>
        <authorList>
            <person name="Zhang L."/>
            <person name="Zhou Z."/>
            <person name="Guo Q."/>
            <person name="Fokkens L."/>
            <person name="Miskei M."/>
            <person name="Pocsi I."/>
            <person name="Zhang W."/>
            <person name="Chen M."/>
            <person name="Wang L."/>
            <person name="Sun Y."/>
            <person name="Donzelli B.G."/>
            <person name="Gibson D.M."/>
            <person name="Nelson D.R."/>
            <person name="Luo J.G."/>
            <person name="Rep M."/>
            <person name="Liu H."/>
            <person name="Yang S."/>
            <person name="Wang J."/>
            <person name="Krasnoff S.B."/>
            <person name="Xu Y."/>
            <person name="Molnar I."/>
            <person name="Lin M."/>
        </authorList>
    </citation>
    <scope>NUCLEOTIDE SEQUENCE [LARGE SCALE GENOMIC DNA]</scope>
    <source>
        <strain evidence="2 3">ARSEF 6962</strain>
    </source>
</reference>
<dbReference type="GeneID" id="63716011"/>
<evidence type="ECO:0000256" key="1">
    <source>
        <dbReference type="SAM" id="MobiDB-lite"/>
    </source>
</evidence>
<evidence type="ECO:0000313" key="3">
    <source>
        <dbReference type="Proteomes" id="UP000076580"/>
    </source>
</evidence>
<feature type="region of interest" description="Disordered" evidence="1">
    <location>
        <begin position="1"/>
        <end position="273"/>
    </location>
</feature>
<protein>
    <submittedName>
        <fullName evidence="2">Uncharacterized protein</fullName>
    </submittedName>
</protein>
<feature type="compositionally biased region" description="Basic and acidic residues" evidence="1">
    <location>
        <begin position="216"/>
        <end position="225"/>
    </location>
</feature>
<dbReference type="AlphaFoldDB" id="A0A151GGY7"/>
<keyword evidence="3" id="KW-1185">Reference proteome</keyword>
<organism evidence="2 3">
    <name type="scientific">Drechmeria coniospora</name>
    <name type="common">Nematophagous fungus</name>
    <name type="synonym">Meria coniospora</name>
    <dbReference type="NCBI Taxonomy" id="98403"/>
    <lineage>
        <taxon>Eukaryota</taxon>
        <taxon>Fungi</taxon>
        <taxon>Dikarya</taxon>
        <taxon>Ascomycota</taxon>
        <taxon>Pezizomycotina</taxon>
        <taxon>Sordariomycetes</taxon>
        <taxon>Hypocreomycetidae</taxon>
        <taxon>Hypocreales</taxon>
        <taxon>Ophiocordycipitaceae</taxon>
        <taxon>Drechmeria</taxon>
    </lineage>
</organism>
<accession>A0A151GGY7</accession>
<feature type="compositionally biased region" description="Low complexity" evidence="1">
    <location>
        <begin position="233"/>
        <end position="242"/>
    </location>
</feature>
<dbReference type="Proteomes" id="UP000076580">
    <property type="component" value="Chromosome 02"/>
</dbReference>
<feature type="compositionally biased region" description="Basic and acidic residues" evidence="1">
    <location>
        <begin position="74"/>
        <end position="83"/>
    </location>
</feature>
<dbReference type="InParanoid" id="A0A151GGY7"/>
<gene>
    <name evidence="2" type="ORF">DCS_03368</name>
</gene>